<dbReference type="SUPFAM" id="SSF52540">
    <property type="entry name" value="P-loop containing nucleoside triphosphate hydrolases"/>
    <property type="match status" value="1"/>
</dbReference>
<evidence type="ECO:0000313" key="5">
    <source>
        <dbReference type="EMBL" id="KAF2656812.1"/>
    </source>
</evidence>
<dbReference type="PANTHER" id="PTHR10039">
    <property type="entry name" value="AMELOGENIN"/>
    <property type="match status" value="1"/>
</dbReference>
<dbReference type="InterPro" id="IPR056693">
    <property type="entry name" value="DUF7791"/>
</dbReference>
<evidence type="ECO:0000256" key="2">
    <source>
        <dbReference type="SAM" id="Coils"/>
    </source>
</evidence>
<gene>
    <name evidence="5" type="ORF">K491DRAFT_757287</name>
</gene>
<keyword evidence="1" id="KW-0677">Repeat</keyword>
<dbReference type="InterPro" id="IPR056884">
    <property type="entry name" value="NPHP3-like_N"/>
</dbReference>
<keyword evidence="2" id="KW-0175">Coiled coil</keyword>
<proteinExistence type="predicted"/>
<name>A0A6A6TB00_9PLEO</name>
<dbReference type="AlphaFoldDB" id="A0A6A6TB00"/>
<dbReference type="Pfam" id="PF24883">
    <property type="entry name" value="NPHP3_N"/>
    <property type="match status" value="1"/>
</dbReference>
<dbReference type="Pfam" id="PF25053">
    <property type="entry name" value="DUF7791"/>
    <property type="match status" value="1"/>
</dbReference>
<dbReference type="EMBL" id="MU004332">
    <property type="protein sequence ID" value="KAF2656812.1"/>
    <property type="molecule type" value="Genomic_DNA"/>
</dbReference>
<reference evidence="5" key="1">
    <citation type="journal article" date="2020" name="Stud. Mycol.">
        <title>101 Dothideomycetes genomes: a test case for predicting lifestyles and emergence of pathogens.</title>
        <authorList>
            <person name="Haridas S."/>
            <person name="Albert R."/>
            <person name="Binder M."/>
            <person name="Bloem J."/>
            <person name="Labutti K."/>
            <person name="Salamov A."/>
            <person name="Andreopoulos B."/>
            <person name="Baker S."/>
            <person name="Barry K."/>
            <person name="Bills G."/>
            <person name="Bluhm B."/>
            <person name="Cannon C."/>
            <person name="Castanera R."/>
            <person name="Culley D."/>
            <person name="Daum C."/>
            <person name="Ezra D."/>
            <person name="Gonzalez J."/>
            <person name="Henrissat B."/>
            <person name="Kuo A."/>
            <person name="Liang C."/>
            <person name="Lipzen A."/>
            <person name="Lutzoni F."/>
            <person name="Magnuson J."/>
            <person name="Mondo S."/>
            <person name="Nolan M."/>
            <person name="Ohm R."/>
            <person name="Pangilinan J."/>
            <person name="Park H.-J."/>
            <person name="Ramirez L."/>
            <person name="Alfaro M."/>
            <person name="Sun H."/>
            <person name="Tritt A."/>
            <person name="Yoshinaga Y."/>
            <person name="Zwiers L.-H."/>
            <person name="Turgeon B."/>
            <person name="Goodwin S."/>
            <person name="Spatafora J."/>
            <person name="Crous P."/>
            <person name="Grigoriev I."/>
        </authorList>
    </citation>
    <scope>NUCLEOTIDE SEQUENCE</scope>
    <source>
        <strain evidence="5">CBS 122681</strain>
    </source>
</reference>
<dbReference type="Gene3D" id="3.40.50.300">
    <property type="entry name" value="P-loop containing nucleotide triphosphate hydrolases"/>
    <property type="match status" value="1"/>
</dbReference>
<accession>A0A6A6TB00</accession>
<feature type="coiled-coil region" evidence="2">
    <location>
        <begin position="198"/>
        <end position="225"/>
    </location>
</feature>
<sequence>MAESLAILGLASNIVSFIDFGFKLISACNTVRDSVHGTLPELYQLDLIVQNIEIHSAQCRRQLENGQQLSEEEVNILAMTSECNRLVTKMQKKLDVLKMRENPRWKLAQHVRIGWVALRNSDDIESLGRQLERLDRHIRDNVRESLQEEHHSATMSALNNIQRTFRLYNVKHQTNIEALRREVLHLLSRSEENRAANLGTHTAALTDLQAKLEGLRKEEATCKSQAKVLKSLYFRDMNTRREHITDAEEHTNAWLFDNPKSAFRTWLQSPASLYCVIGKAGSGKSTLMKFACRHEETTKALQTWASTSKLYIASFFFWNSGSEMEKSQRGLFQGLLYQILRNEPNLIATVCPERRNHETWTMKDLRATFMRLSEQTESSSKFCFFIDGLDEFEGAEAEVVDMLMFLSNSSHVKICASTRPRTMFSQLLFKDKRWTLVIEDFTVDDMKLYVRRTFQKSVKFQALKAEEPSTDSITEYIADTAQGDLESYFKRMFENIKPYYREEQAQMLLVAINSRRPLDLFAYYALEQIKRDPRYLFKSRIEVNRTRQMQKNDGSENEWEACKNRVHNRCGDLLVVRPQYHDCDMQQEDNSLLAWRVDFLHRTVRDFLIDSYYGELQRASGPDFASWVFLTQYYLSRLTLFQLSCLESLQMSSERYMRKLCEDLFTCAFKAE</sequence>
<evidence type="ECO:0000259" key="3">
    <source>
        <dbReference type="Pfam" id="PF24883"/>
    </source>
</evidence>
<evidence type="ECO:0000256" key="1">
    <source>
        <dbReference type="ARBA" id="ARBA00022737"/>
    </source>
</evidence>
<dbReference type="OrthoDB" id="443402at2759"/>
<protein>
    <submittedName>
        <fullName evidence="5">Uncharacterized protein</fullName>
    </submittedName>
</protein>
<dbReference type="Proteomes" id="UP000799324">
    <property type="component" value="Unassembled WGS sequence"/>
</dbReference>
<feature type="domain" description="DUF7791" evidence="4">
    <location>
        <begin position="496"/>
        <end position="644"/>
    </location>
</feature>
<organism evidence="5 6">
    <name type="scientific">Lophiostoma macrostomum CBS 122681</name>
    <dbReference type="NCBI Taxonomy" id="1314788"/>
    <lineage>
        <taxon>Eukaryota</taxon>
        <taxon>Fungi</taxon>
        <taxon>Dikarya</taxon>
        <taxon>Ascomycota</taxon>
        <taxon>Pezizomycotina</taxon>
        <taxon>Dothideomycetes</taxon>
        <taxon>Pleosporomycetidae</taxon>
        <taxon>Pleosporales</taxon>
        <taxon>Lophiostomataceae</taxon>
        <taxon>Lophiostoma</taxon>
    </lineage>
</organism>
<keyword evidence="6" id="KW-1185">Reference proteome</keyword>
<feature type="domain" description="Nephrocystin 3-like N-terminal" evidence="3">
    <location>
        <begin position="251"/>
        <end position="419"/>
    </location>
</feature>
<evidence type="ECO:0000313" key="6">
    <source>
        <dbReference type="Proteomes" id="UP000799324"/>
    </source>
</evidence>
<dbReference type="PANTHER" id="PTHR10039:SF5">
    <property type="entry name" value="NACHT DOMAIN-CONTAINING PROTEIN"/>
    <property type="match status" value="1"/>
</dbReference>
<dbReference type="InterPro" id="IPR027417">
    <property type="entry name" value="P-loop_NTPase"/>
</dbReference>
<evidence type="ECO:0000259" key="4">
    <source>
        <dbReference type="Pfam" id="PF25053"/>
    </source>
</evidence>